<dbReference type="PANTHER" id="PTHR44167:SF24">
    <property type="entry name" value="SERINE_THREONINE-PROTEIN KINASE CHK2"/>
    <property type="match status" value="1"/>
</dbReference>
<name>A0A8S1JZK9_PARPR</name>
<dbReference type="InterPro" id="IPR017441">
    <property type="entry name" value="Protein_kinase_ATP_BS"/>
</dbReference>
<evidence type="ECO:0000256" key="2">
    <source>
        <dbReference type="ARBA" id="ARBA00022840"/>
    </source>
</evidence>
<dbReference type="PROSITE" id="PS50011">
    <property type="entry name" value="PROTEIN_KINASE_DOM"/>
    <property type="match status" value="1"/>
</dbReference>
<keyword evidence="2 3" id="KW-0067">ATP-binding</keyword>
<dbReference type="Proteomes" id="UP000688137">
    <property type="component" value="Unassembled WGS sequence"/>
</dbReference>
<keyword evidence="4" id="KW-0418">Kinase</keyword>
<feature type="domain" description="Protein kinase" evidence="5">
    <location>
        <begin position="7"/>
        <end position="269"/>
    </location>
</feature>
<dbReference type="SMART" id="SM00220">
    <property type="entry name" value="S_TKc"/>
    <property type="match status" value="1"/>
</dbReference>
<dbReference type="GO" id="GO:0004674">
    <property type="term" value="F:protein serine/threonine kinase activity"/>
    <property type="evidence" value="ECO:0007669"/>
    <property type="project" value="UniProtKB-KW"/>
</dbReference>
<dbReference type="GO" id="GO:0044773">
    <property type="term" value="P:mitotic DNA damage checkpoint signaling"/>
    <property type="evidence" value="ECO:0007669"/>
    <property type="project" value="TreeGrafter"/>
</dbReference>
<keyword evidence="4" id="KW-0808">Transferase</keyword>
<protein>
    <recommendedName>
        <fullName evidence="5">Protein kinase domain-containing protein</fullName>
    </recommendedName>
</protein>
<keyword evidence="7" id="KW-1185">Reference proteome</keyword>
<evidence type="ECO:0000256" key="4">
    <source>
        <dbReference type="RuleBase" id="RU000304"/>
    </source>
</evidence>
<dbReference type="GO" id="GO:0005737">
    <property type="term" value="C:cytoplasm"/>
    <property type="evidence" value="ECO:0007669"/>
    <property type="project" value="TreeGrafter"/>
</dbReference>
<dbReference type="Pfam" id="PF00069">
    <property type="entry name" value="Pkinase"/>
    <property type="match status" value="1"/>
</dbReference>
<gene>
    <name evidence="6" type="ORF">PPRIM_AZ9-3.1.T0120213</name>
</gene>
<accession>A0A8S1JZK9</accession>
<proteinExistence type="inferred from homology"/>
<organism evidence="6 7">
    <name type="scientific">Paramecium primaurelia</name>
    <dbReference type="NCBI Taxonomy" id="5886"/>
    <lineage>
        <taxon>Eukaryota</taxon>
        <taxon>Sar</taxon>
        <taxon>Alveolata</taxon>
        <taxon>Ciliophora</taxon>
        <taxon>Intramacronucleata</taxon>
        <taxon>Oligohymenophorea</taxon>
        <taxon>Peniculida</taxon>
        <taxon>Parameciidae</taxon>
        <taxon>Paramecium</taxon>
    </lineage>
</organism>
<dbReference type="InterPro" id="IPR000719">
    <property type="entry name" value="Prot_kinase_dom"/>
</dbReference>
<evidence type="ECO:0000259" key="5">
    <source>
        <dbReference type="PROSITE" id="PS50011"/>
    </source>
</evidence>
<sequence length="387" mass="46110">MNVINNYTIHKEIGKGATGKVYHVTDEKNYQYALKVQHNLTESEKKMNEQIKEIKFQNVINTYDQFQYQSIIQCFCIIMDFCNLGDLYEYLNKYRLILNIQQKQNMLFQIAFGIWEIHQLNIIHRDIKPQNILLQCFDQRNLQLKICDLGLSKLQENQNLNTVNVGTPYYMAPELIDFTQKKGIYDKSVDIWAFGALIYDFFSNYQLFYGLQIYQIFDQIKQAKDLDKKLREKINDPLLLNIAISCLSYEPSKRPDIEQILLELNQPLFQYQQKIFNEQNQRWLQVQDQSQEQYKNQQKIEYQKANQNNSQIQNLDLSQSSLINQTQKEKSKNHIKNQVRLRIFLSDQALIEQLCIMIEEGNQKDEILKHMNESLRNKLQAKLYQTN</sequence>
<dbReference type="AlphaFoldDB" id="A0A8S1JZK9"/>
<dbReference type="OMA" id="AFGIWEI"/>
<evidence type="ECO:0000313" key="6">
    <source>
        <dbReference type="EMBL" id="CAD8047902.1"/>
    </source>
</evidence>
<dbReference type="GO" id="GO:0005524">
    <property type="term" value="F:ATP binding"/>
    <property type="evidence" value="ECO:0007669"/>
    <property type="project" value="UniProtKB-UniRule"/>
</dbReference>
<dbReference type="EMBL" id="CAJJDM010000009">
    <property type="protein sequence ID" value="CAD8047902.1"/>
    <property type="molecule type" value="Genomic_DNA"/>
</dbReference>
<dbReference type="PROSITE" id="PS00108">
    <property type="entry name" value="PROTEIN_KINASE_ST"/>
    <property type="match status" value="1"/>
</dbReference>
<evidence type="ECO:0000313" key="7">
    <source>
        <dbReference type="Proteomes" id="UP000688137"/>
    </source>
</evidence>
<dbReference type="PROSITE" id="PS00107">
    <property type="entry name" value="PROTEIN_KINASE_ATP"/>
    <property type="match status" value="1"/>
</dbReference>
<dbReference type="GO" id="GO:0005634">
    <property type="term" value="C:nucleus"/>
    <property type="evidence" value="ECO:0007669"/>
    <property type="project" value="TreeGrafter"/>
</dbReference>
<evidence type="ECO:0000256" key="1">
    <source>
        <dbReference type="ARBA" id="ARBA00022741"/>
    </source>
</evidence>
<evidence type="ECO:0000256" key="3">
    <source>
        <dbReference type="PROSITE-ProRule" id="PRU10141"/>
    </source>
</evidence>
<dbReference type="PANTHER" id="PTHR44167">
    <property type="entry name" value="OVARIAN-SPECIFIC SERINE/THREONINE-PROTEIN KINASE LOK-RELATED"/>
    <property type="match status" value="1"/>
</dbReference>
<reference evidence="6" key="1">
    <citation type="submission" date="2021-01" db="EMBL/GenBank/DDBJ databases">
        <authorList>
            <consortium name="Genoscope - CEA"/>
            <person name="William W."/>
        </authorList>
    </citation>
    <scope>NUCLEOTIDE SEQUENCE</scope>
</reference>
<feature type="binding site" evidence="3">
    <location>
        <position position="35"/>
    </location>
    <ligand>
        <name>ATP</name>
        <dbReference type="ChEBI" id="CHEBI:30616"/>
    </ligand>
</feature>
<comment type="caution">
    <text evidence="6">The sequence shown here is derived from an EMBL/GenBank/DDBJ whole genome shotgun (WGS) entry which is preliminary data.</text>
</comment>
<keyword evidence="1 3" id="KW-0547">Nucleotide-binding</keyword>
<dbReference type="InterPro" id="IPR008271">
    <property type="entry name" value="Ser/Thr_kinase_AS"/>
</dbReference>
<keyword evidence="4" id="KW-0723">Serine/threonine-protein kinase</keyword>
<comment type="similarity">
    <text evidence="4">Belongs to the protein kinase superfamily.</text>
</comment>